<evidence type="ECO:0000313" key="1">
    <source>
        <dbReference type="EMBL" id="BCJ89435.1"/>
    </source>
</evidence>
<dbReference type="AlphaFoldDB" id="A0A6S6QNQ3"/>
<dbReference type="KEGG" id="tso:IZ6_01700"/>
<dbReference type="EMBL" id="AP023361">
    <property type="protein sequence ID" value="BCJ89435.1"/>
    <property type="molecule type" value="Genomic_DNA"/>
</dbReference>
<keyword evidence="2" id="KW-1185">Reference proteome</keyword>
<accession>A0A6S6QNQ3</accession>
<proteinExistence type="predicted"/>
<sequence length="45" mass="5016">MSLKRTLLMVAAYFMALSFMALPFMLIEADAQIAPAAVIEQLQQQ</sequence>
<gene>
    <name evidence="1" type="ORF">IZ6_01700</name>
</gene>
<reference evidence="1 2" key="1">
    <citation type="submission" date="2020-08" db="EMBL/GenBank/DDBJ databases">
        <title>Genome sequence of Rhizobiales bacterium strain IZ6.</title>
        <authorList>
            <person name="Nakai R."/>
            <person name="Naganuma T."/>
        </authorList>
    </citation>
    <scope>NUCLEOTIDE SEQUENCE [LARGE SCALE GENOMIC DNA]</scope>
    <source>
        <strain evidence="1 2">IZ6</strain>
    </source>
</reference>
<dbReference type="RefSeq" id="WP_222876144.1">
    <property type="nucleotide sequence ID" value="NZ_AP023361.1"/>
</dbReference>
<organism evidence="1 2">
    <name type="scientific">Terrihabitans soli</name>
    <dbReference type="NCBI Taxonomy" id="708113"/>
    <lineage>
        <taxon>Bacteria</taxon>
        <taxon>Pseudomonadati</taxon>
        <taxon>Pseudomonadota</taxon>
        <taxon>Alphaproteobacteria</taxon>
        <taxon>Hyphomicrobiales</taxon>
        <taxon>Terrihabitans</taxon>
    </lineage>
</organism>
<protein>
    <submittedName>
        <fullName evidence="1">Uncharacterized protein</fullName>
    </submittedName>
</protein>
<evidence type="ECO:0000313" key="2">
    <source>
        <dbReference type="Proteomes" id="UP000515317"/>
    </source>
</evidence>
<dbReference type="Proteomes" id="UP000515317">
    <property type="component" value="Chromosome"/>
</dbReference>
<name>A0A6S6QNQ3_9HYPH</name>